<dbReference type="CDD" id="cd11723">
    <property type="entry name" value="YabN_N_like"/>
    <property type="match status" value="1"/>
</dbReference>
<keyword evidence="3" id="KW-0808">Transferase</keyword>
<dbReference type="InterPro" id="IPR000878">
    <property type="entry name" value="4pyrrol_Mease"/>
</dbReference>
<dbReference type="Gene3D" id="1.10.287.1080">
    <property type="entry name" value="MazG-like"/>
    <property type="match status" value="2"/>
</dbReference>
<dbReference type="NCBIfam" id="TIGR00444">
    <property type="entry name" value="mazG"/>
    <property type="match status" value="1"/>
</dbReference>
<dbReference type="PIRSF" id="PIRSF002845">
    <property type="entry name" value="Ttrprl_mtas_MazG"/>
    <property type="match status" value="1"/>
</dbReference>
<dbReference type="InterPro" id="IPR024180">
    <property type="entry name" value="Tetrapyrrole_Mease/MazG_pred"/>
</dbReference>
<dbReference type="Gene3D" id="3.40.1010.10">
    <property type="entry name" value="Cobalt-precorrin-4 Transmethylase, Domain 1"/>
    <property type="match status" value="1"/>
</dbReference>
<protein>
    <submittedName>
        <fullName evidence="3">Tetrapyrrole methylase family protein / MazG family protein</fullName>
    </submittedName>
</protein>
<feature type="domain" description="NTP pyrophosphohydrolase MazG-like" evidence="2">
    <location>
        <begin position="257"/>
        <end position="330"/>
    </location>
</feature>
<dbReference type="EMBL" id="FQZM01000011">
    <property type="protein sequence ID" value="SHI77092.1"/>
    <property type="molecule type" value="Genomic_DNA"/>
</dbReference>
<keyword evidence="3" id="KW-0489">Methyltransferase</keyword>
<feature type="domain" description="NTP pyrophosphohydrolase MazG-like" evidence="2">
    <location>
        <begin position="398"/>
        <end position="457"/>
    </location>
</feature>
<gene>
    <name evidence="3" type="ORF">SAMN02745219_01012</name>
</gene>
<dbReference type="Pfam" id="PF00590">
    <property type="entry name" value="TP_methylase"/>
    <property type="match status" value="1"/>
</dbReference>
<dbReference type="InterPro" id="IPR035996">
    <property type="entry name" value="4pyrrol_Methylase_sf"/>
</dbReference>
<dbReference type="GO" id="GO:0046076">
    <property type="term" value="P:dTTP catabolic process"/>
    <property type="evidence" value="ECO:0007669"/>
    <property type="project" value="TreeGrafter"/>
</dbReference>
<dbReference type="SUPFAM" id="SSF53790">
    <property type="entry name" value="Tetrapyrrole methylase"/>
    <property type="match status" value="1"/>
</dbReference>
<dbReference type="GO" id="GO:0046081">
    <property type="term" value="P:dUTP catabolic process"/>
    <property type="evidence" value="ECO:0007669"/>
    <property type="project" value="TreeGrafter"/>
</dbReference>
<accession>A0A1M6DV47</accession>
<evidence type="ECO:0000313" key="3">
    <source>
        <dbReference type="EMBL" id="SHI77092.1"/>
    </source>
</evidence>
<dbReference type="SUPFAM" id="SSF101386">
    <property type="entry name" value="all-alpha NTP pyrophosphatases"/>
    <property type="match status" value="2"/>
</dbReference>
<evidence type="ECO:0000259" key="2">
    <source>
        <dbReference type="Pfam" id="PF03819"/>
    </source>
</evidence>
<dbReference type="GO" id="GO:0046047">
    <property type="term" value="P:TTP catabolic process"/>
    <property type="evidence" value="ECO:0007669"/>
    <property type="project" value="TreeGrafter"/>
</dbReference>
<dbReference type="InterPro" id="IPR004518">
    <property type="entry name" value="MazG-like_dom"/>
</dbReference>
<dbReference type="Proteomes" id="UP000184529">
    <property type="component" value="Unassembled WGS sequence"/>
</dbReference>
<dbReference type="GO" id="GO:0032259">
    <property type="term" value="P:methylation"/>
    <property type="evidence" value="ECO:0007669"/>
    <property type="project" value="UniProtKB-KW"/>
</dbReference>
<dbReference type="FunFam" id="1.10.287.1080:FF:000001">
    <property type="entry name" value="Nucleoside triphosphate pyrophosphohydrolase"/>
    <property type="match status" value="1"/>
</dbReference>
<dbReference type="GO" id="GO:0046052">
    <property type="term" value="P:UTP catabolic process"/>
    <property type="evidence" value="ECO:0007669"/>
    <property type="project" value="TreeGrafter"/>
</dbReference>
<dbReference type="InterPro" id="IPR035013">
    <property type="entry name" value="YabN_N"/>
</dbReference>
<dbReference type="CDD" id="cd11529">
    <property type="entry name" value="NTP-PPase_MazG_Cterm"/>
    <property type="match status" value="1"/>
</dbReference>
<dbReference type="OrthoDB" id="9808939at2"/>
<dbReference type="InterPro" id="IPR048015">
    <property type="entry name" value="NTP-PPase_MazG-like_N"/>
</dbReference>
<dbReference type="GO" id="GO:0047429">
    <property type="term" value="F:nucleoside triphosphate diphosphatase activity"/>
    <property type="evidence" value="ECO:0007669"/>
    <property type="project" value="InterPro"/>
</dbReference>
<dbReference type="GO" id="GO:0046061">
    <property type="term" value="P:dATP catabolic process"/>
    <property type="evidence" value="ECO:0007669"/>
    <property type="project" value="TreeGrafter"/>
</dbReference>
<dbReference type="RefSeq" id="WP_072867708.1">
    <property type="nucleotide sequence ID" value="NZ_FQZM01000011.1"/>
</dbReference>
<keyword evidence="4" id="KW-1185">Reference proteome</keyword>
<proteinExistence type="predicted"/>
<evidence type="ECO:0000259" key="1">
    <source>
        <dbReference type="Pfam" id="PF00590"/>
    </source>
</evidence>
<dbReference type="STRING" id="1121432.SAMN02745219_01012"/>
<dbReference type="PANTHER" id="PTHR30522">
    <property type="entry name" value="NUCLEOSIDE TRIPHOSPHATE PYROPHOSPHOHYDROLASE"/>
    <property type="match status" value="1"/>
</dbReference>
<dbReference type="GO" id="GO:0008168">
    <property type="term" value="F:methyltransferase activity"/>
    <property type="evidence" value="ECO:0007669"/>
    <property type="project" value="UniProtKB-KW"/>
</dbReference>
<evidence type="ECO:0000313" key="4">
    <source>
        <dbReference type="Proteomes" id="UP000184529"/>
    </source>
</evidence>
<feature type="domain" description="Tetrapyrrole methylase" evidence="1">
    <location>
        <begin position="5"/>
        <end position="207"/>
    </location>
</feature>
<dbReference type="Pfam" id="PF03819">
    <property type="entry name" value="MazG"/>
    <property type="match status" value="2"/>
</dbReference>
<name>A0A1M6DV47_9FIRM</name>
<dbReference type="NCBIfam" id="NF007113">
    <property type="entry name" value="PRK09562.1"/>
    <property type="match status" value="1"/>
</dbReference>
<dbReference type="InterPro" id="IPR011551">
    <property type="entry name" value="NTP_PyrPHydrolase_MazG"/>
</dbReference>
<dbReference type="GO" id="GO:0006203">
    <property type="term" value="P:dGTP catabolic process"/>
    <property type="evidence" value="ECO:0007669"/>
    <property type="project" value="TreeGrafter"/>
</dbReference>
<dbReference type="InterPro" id="IPR014777">
    <property type="entry name" value="4pyrrole_Mease_sub1"/>
</dbReference>
<dbReference type="CDD" id="cd11528">
    <property type="entry name" value="NTP-PPase_MazG_Nterm"/>
    <property type="match status" value="1"/>
</dbReference>
<sequence>MGAQITVVGLGPGNPGHLPLTVWEVLRKAKRLFLRTERHPVVPWLKEKGISFETFDCFYETGRDFQEIYRHMAEALFREAAKEPLVFAVPGHPLMAEETVGILLEEGPRRGLKVDVLPAMSFVDVICSALGLDPAGGLHLVDGLRLDRLEPVPGVGNIIFQVYSRLVASDVKLTLMEYYPASHPVTVIRAAGVPGLERIEEHPLYELDRLDWFDHLTSLYLPPCSGAAGKCRYPLDSLIEVMATLRGEKGCPWDREQTHRSLRPFLLEETYEVLEAIDQEDMYKLCEELGDLLLQVVFHSQLAREKGFFDINDVVKGITAKMLRRHPHVFGDVLVQNSAEVLANWDQIKAREGGKERPASLLKDVPRSLPALLQASSLQAKAARVGFDWPDYRGALDKVFEELQEVRQALSEGRKAELERELGDLLFAVVNLSRLLGVEAEVALCGTINRFRRRFQHIEERARQCGRELSSFTLDQLDAWWEEAKKVEEAEKKRNNFHVGRKPGRFSE</sequence>
<organism evidence="3 4">
    <name type="scientific">Desulfofundulus thermosubterraneus DSM 16057</name>
    <dbReference type="NCBI Taxonomy" id="1121432"/>
    <lineage>
        <taxon>Bacteria</taxon>
        <taxon>Bacillati</taxon>
        <taxon>Bacillota</taxon>
        <taxon>Clostridia</taxon>
        <taxon>Eubacteriales</taxon>
        <taxon>Peptococcaceae</taxon>
        <taxon>Desulfofundulus</taxon>
    </lineage>
</organism>
<dbReference type="FunFam" id="1.10.287.1080:FF:000003">
    <property type="entry name" value="Nucleoside triphosphate pyrophosphohydrolase"/>
    <property type="match status" value="1"/>
</dbReference>
<dbReference type="PANTHER" id="PTHR30522:SF0">
    <property type="entry name" value="NUCLEOSIDE TRIPHOSPHATE PYROPHOSPHOHYDROLASE"/>
    <property type="match status" value="1"/>
</dbReference>
<dbReference type="GO" id="GO:0006950">
    <property type="term" value="P:response to stress"/>
    <property type="evidence" value="ECO:0007669"/>
    <property type="project" value="UniProtKB-ARBA"/>
</dbReference>
<dbReference type="InterPro" id="IPR048011">
    <property type="entry name" value="NTP-PPase_MazG-like_C"/>
</dbReference>
<dbReference type="AlphaFoldDB" id="A0A1M6DV47"/>
<reference evidence="4" key="1">
    <citation type="submission" date="2016-11" db="EMBL/GenBank/DDBJ databases">
        <authorList>
            <person name="Varghese N."/>
            <person name="Submissions S."/>
        </authorList>
    </citation>
    <scope>NUCLEOTIDE SEQUENCE [LARGE SCALE GENOMIC DNA]</scope>
    <source>
        <strain evidence="4">DSM 16057</strain>
    </source>
</reference>